<organism evidence="3 4">
    <name type="scientific">Acidothermus cellulolyticus (strain ATCC 43068 / DSM 8971 / 11B)</name>
    <dbReference type="NCBI Taxonomy" id="351607"/>
    <lineage>
        <taxon>Bacteria</taxon>
        <taxon>Bacillati</taxon>
        <taxon>Actinomycetota</taxon>
        <taxon>Actinomycetes</taxon>
        <taxon>Acidothermales</taxon>
        <taxon>Acidothermaceae</taxon>
        <taxon>Acidothermus</taxon>
    </lineage>
</organism>
<dbReference type="Proteomes" id="UP000008221">
    <property type="component" value="Chromosome"/>
</dbReference>
<gene>
    <name evidence="3" type="ordered locus">Acel_0700</name>
</gene>
<sequence>MWQIRVHGRGGQGVVTAAELLADAAFRDGYEVQAFPSFGSERMGAPVTAYCRLDTLPIRIREPVVDADALLVIDASLLRLPETLAGLRTGGWVLVNSARPPQQLGVTSTASSDVHIRWATVPATALARRYLGRAVPNAPMLGAFAALTRLVSLTAIEDALSDRFTAPIAEQNIQAARAAFASLQQVVTSDAQSA</sequence>
<evidence type="ECO:0000259" key="2">
    <source>
        <dbReference type="Pfam" id="PF01558"/>
    </source>
</evidence>
<dbReference type="AlphaFoldDB" id="A0LSR3"/>
<dbReference type="PANTHER" id="PTHR43366:SF1">
    <property type="entry name" value="PYRUVATE SYNTHASE SUBUNIT PORC"/>
    <property type="match status" value="1"/>
</dbReference>
<keyword evidence="4" id="KW-1185">Reference proteome</keyword>
<dbReference type="EMBL" id="CP000481">
    <property type="protein sequence ID" value="ABK52473.1"/>
    <property type="molecule type" value="Genomic_DNA"/>
</dbReference>
<keyword evidence="3" id="KW-0670">Pyruvate</keyword>
<accession>A0LSR3</accession>
<reference evidence="3 4" key="1">
    <citation type="journal article" date="2009" name="Genome Res.">
        <title>Complete genome of the cellulolytic thermophile Acidothermus cellulolyticus 11B provides insights into its ecophysiological and evolutionary adaptations.</title>
        <authorList>
            <person name="Barabote R.D."/>
            <person name="Xie G."/>
            <person name="Leu D.H."/>
            <person name="Normand P."/>
            <person name="Necsulea A."/>
            <person name="Daubin V."/>
            <person name="Medigue C."/>
            <person name="Adney W.S."/>
            <person name="Xu X.C."/>
            <person name="Lapidus A."/>
            <person name="Parales R.E."/>
            <person name="Detter C."/>
            <person name="Pujic P."/>
            <person name="Bruce D."/>
            <person name="Lavire C."/>
            <person name="Challacombe J.F."/>
            <person name="Brettin T.S."/>
            <person name="Berry A.M."/>
        </authorList>
    </citation>
    <scope>NUCLEOTIDE SEQUENCE [LARGE SCALE GENOMIC DNA]</scope>
    <source>
        <strain evidence="4">ATCC 43068 / DSM 8971 / 11B</strain>
    </source>
</reference>
<dbReference type="SUPFAM" id="SSF53323">
    <property type="entry name" value="Pyruvate-ferredoxin oxidoreductase, PFOR, domain III"/>
    <property type="match status" value="1"/>
</dbReference>
<dbReference type="NCBIfam" id="TIGR02175">
    <property type="entry name" value="PorC_KorC"/>
    <property type="match status" value="1"/>
</dbReference>
<dbReference type="GO" id="GO:0016625">
    <property type="term" value="F:oxidoreductase activity, acting on the aldehyde or oxo group of donors, iron-sulfur protein as acceptor"/>
    <property type="evidence" value="ECO:0007669"/>
    <property type="project" value="InterPro"/>
</dbReference>
<dbReference type="eggNOG" id="COG1014">
    <property type="taxonomic scope" value="Bacteria"/>
</dbReference>
<dbReference type="InterPro" id="IPR051626">
    <property type="entry name" value="Oxidoreductase_gamma_subunit"/>
</dbReference>
<evidence type="ECO:0000313" key="4">
    <source>
        <dbReference type="Proteomes" id="UP000008221"/>
    </source>
</evidence>
<evidence type="ECO:0000256" key="1">
    <source>
        <dbReference type="ARBA" id="ARBA00023002"/>
    </source>
</evidence>
<dbReference type="STRING" id="351607.Acel_0700"/>
<dbReference type="OrthoDB" id="9794954at2"/>
<evidence type="ECO:0000313" key="3">
    <source>
        <dbReference type="EMBL" id="ABK52473.1"/>
    </source>
</evidence>
<dbReference type="KEGG" id="ace:Acel_0700"/>
<dbReference type="InterPro" id="IPR011894">
    <property type="entry name" value="PorC_KorC"/>
</dbReference>
<protein>
    <submittedName>
        <fullName evidence="3">Pyruvate/ketoisovalerate oxidoreductase, gamma subunit</fullName>
    </submittedName>
</protein>
<proteinExistence type="predicted"/>
<feature type="domain" description="Pyruvate/ketoisovalerate oxidoreductase catalytic" evidence="2">
    <location>
        <begin position="10"/>
        <end position="180"/>
    </location>
</feature>
<dbReference type="InParanoid" id="A0LSR3"/>
<dbReference type="Pfam" id="PF01558">
    <property type="entry name" value="POR"/>
    <property type="match status" value="1"/>
</dbReference>
<dbReference type="Gene3D" id="3.40.920.10">
    <property type="entry name" value="Pyruvate-ferredoxin oxidoreductase, PFOR, domain III"/>
    <property type="match status" value="1"/>
</dbReference>
<dbReference type="InterPro" id="IPR002869">
    <property type="entry name" value="Pyrv_flavodox_OxRed_cen"/>
</dbReference>
<dbReference type="InterPro" id="IPR019752">
    <property type="entry name" value="Pyrv/ketoisovalerate_OxRed_cat"/>
</dbReference>
<dbReference type="PANTHER" id="PTHR43366">
    <property type="entry name" value="PYRUVATE SYNTHASE SUBUNIT PORC"/>
    <property type="match status" value="1"/>
</dbReference>
<dbReference type="HOGENOM" id="CLU_087284_2_0_11"/>
<name>A0LSR3_ACIC1</name>
<dbReference type="RefSeq" id="WP_011719536.1">
    <property type="nucleotide sequence ID" value="NC_008578.1"/>
</dbReference>
<keyword evidence="1" id="KW-0560">Oxidoreductase</keyword>